<feature type="non-terminal residue" evidence="1">
    <location>
        <position position="55"/>
    </location>
</feature>
<comment type="caution">
    <text evidence="1">The sequence shown here is derived from an EMBL/GenBank/DDBJ whole genome shotgun (WGS) entry which is preliminary data.</text>
</comment>
<proteinExistence type="predicted"/>
<accession>X1QP01</accession>
<gene>
    <name evidence="1" type="ORF">S06H3_58671</name>
</gene>
<sequence length="55" mass="6439">MRIDEKIPRDSMMTKMDSNNLKIKRVVLFHPGLYSVGGGERLLFEEARYLKRQGI</sequence>
<dbReference type="AlphaFoldDB" id="X1QP01"/>
<dbReference type="EMBL" id="BARV01038014">
    <property type="protein sequence ID" value="GAI56511.1"/>
    <property type="molecule type" value="Genomic_DNA"/>
</dbReference>
<evidence type="ECO:0000313" key="1">
    <source>
        <dbReference type="EMBL" id="GAI56511.1"/>
    </source>
</evidence>
<organism evidence="1">
    <name type="scientific">marine sediment metagenome</name>
    <dbReference type="NCBI Taxonomy" id="412755"/>
    <lineage>
        <taxon>unclassified sequences</taxon>
        <taxon>metagenomes</taxon>
        <taxon>ecological metagenomes</taxon>
    </lineage>
</organism>
<protein>
    <submittedName>
        <fullName evidence="1">Uncharacterized protein</fullName>
    </submittedName>
</protein>
<name>X1QP01_9ZZZZ</name>
<reference evidence="1" key="1">
    <citation type="journal article" date="2014" name="Front. Microbiol.">
        <title>High frequency of phylogenetically diverse reductive dehalogenase-homologous genes in deep subseafloor sedimentary metagenomes.</title>
        <authorList>
            <person name="Kawai M."/>
            <person name="Futagami T."/>
            <person name="Toyoda A."/>
            <person name="Takaki Y."/>
            <person name="Nishi S."/>
            <person name="Hori S."/>
            <person name="Arai W."/>
            <person name="Tsubouchi T."/>
            <person name="Morono Y."/>
            <person name="Uchiyama I."/>
            <person name="Ito T."/>
            <person name="Fujiyama A."/>
            <person name="Inagaki F."/>
            <person name="Takami H."/>
        </authorList>
    </citation>
    <scope>NUCLEOTIDE SEQUENCE</scope>
    <source>
        <strain evidence="1">Expedition CK06-06</strain>
    </source>
</reference>